<evidence type="ECO:0000313" key="1">
    <source>
        <dbReference type="EMBL" id="VGL98842.1"/>
    </source>
</evidence>
<dbReference type="EMBL" id="CAAHCP010000056">
    <property type="protein sequence ID" value="VGL98842.1"/>
    <property type="molecule type" value="Genomic_DNA"/>
</dbReference>
<name>A0A486RC49_KLEPN</name>
<organism evidence="1">
    <name type="scientific">Klebsiella pneumoniae</name>
    <dbReference type="NCBI Taxonomy" id="573"/>
    <lineage>
        <taxon>Bacteria</taxon>
        <taxon>Pseudomonadati</taxon>
        <taxon>Pseudomonadota</taxon>
        <taxon>Gammaproteobacteria</taxon>
        <taxon>Enterobacterales</taxon>
        <taxon>Enterobacteriaceae</taxon>
        <taxon>Klebsiella/Raoultella group</taxon>
        <taxon>Klebsiella</taxon>
        <taxon>Klebsiella pneumoniae complex</taxon>
    </lineage>
</organism>
<sequence length="203" mass="22382">MDKVLDAMADGLYVGIGTLISVRGGVVNAMAHFTKEQSEDIYTSYVHAHSKKPQEDIILGLSQFGVAAEELEVIAAKIRSGYADSTSLAVDLRGAMNRIYVASQMVYHLADLMNVPVVDLVAEVHRSNMTKLWPSDAEQRTKLVEGCKYDKNDLAFRVAEGRDGMIGYRISDGKILKSPTYESADLSKFVDMAIDSVIGRHFF</sequence>
<reference evidence="1" key="1">
    <citation type="submission" date="2019-03" db="EMBL/GenBank/DDBJ databases">
        <authorList>
            <consortium name="Pathogen Informatics"/>
        </authorList>
    </citation>
    <scope>NUCLEOTIDE SEQUENCE</scope>
    <source>
        <strain evidence="1">5012STDY7626444</strain>
    </source>
</reference>
<gene>
    <name evidence="1" type="ORF">SAMEA4873646_05408</name>
</gene>
<protein>
    <submittedName>
        <fullName evidence="1">Uncharacterized protein conserved in bacteria</fullName>
    </submittedName>
</protein>
<proteinExistence type="predicted"/>
<dbReference type="AlphaFoldDB" id="A0A486RC49"/>
<dbReference type="Gene3D" id="1.10.3420.10">
    <property type="entry name" value="putative ntp pyrophosphohydrolase like domain"/>
    <property type="match status" value="1"/>
</dbReference>
<dbReference type="InterPro" id="IPR023292">
    <property type="entry name" value="NTP_PyroPHydrolase-like_dom_sf"/>
</dbReference>
<accession>A0A486RC49</accession>